<dbReference type="Proteomes" id="UP000603200">
    <property type="component" value="Unassembled WGS sequence"/>
</dbReference>
<dbReference type="Gene3D" id="2.120.10.30">
    <property type="entry name" value="TolB, C-terminal domain"/>
    <property type="match status" value="1"/>
</dbReference>
<protein>
    <recommendedName>
        <fullName evidence="3">SbsA Ig-like domain-containing protein</fullName>
    </recommendedName>
</protein>
<dbReference type="SUPFAM" id="SSF49785">
    <property type="entry name" value="Galactose-binding domain-like"/>
    <property type="match status" value="2"/>
</dbReference>
<evidence type="ECO:0000313" key="5">
    <source>
        <dbReference type="Proteomes" id="UP000603200"/>
    </source>
</evidence>
<dbReference type="InterPro" id="IPR014755">
    <property type="entry name" value="Cu-Rt/internalin_Ig-like"/>
</dbReference>
<proteinExistence type="predicted"/>
<dbReference type="Gene3D" id="2.60.40.1220">
    <property type="match status" value="1"/>
</dbReference>
<feature type="domain" description="SbsA Ig-like" evidence="3">
    <location>
        <begin position="357"/>
        <end position="463"/>
    </location>
</feature>
<dbReference type="InterPro" id="IPR011042">
    <property type="entry name" value="6-blade_b-propeller_TolB-like"/>
</dbReference>
<dbReference type="InterPro" id="IPR008979">
    <property type="entry name" value="Galactose-bd-like_sf"/>
</dbReference>
<dbReference type="InterPro" id="IPR011041">
    <property type="entry name" value="Quinoprot_gluc/sorb_DH_b-prop"/>
</dbReference>
<name>A0ABQ4A064_9ACTN</name>
<evidence type="ECO:0000256" key="1">
    <source>
        <dbReference type="ARBA" id="ARBA00022729"/>
    </source>
</evidence>
<evidence type="ECO:0000259" key="3">
    <source>
        <dbReference type="Pfam" id="PF13205"/>
    </source>
</evidence>
<evidence type="ECO:0000256" key="2">
    <source>
        <dbReference type="SAM" id="SignalP"/>
    </source>
</evidence>
<accession>A0ABQ4A064</accession>
<comment type="caution">
    <text evidence="4">The sequence shown here is derived from an EMBL/GenBank/DDBJ whole genome shotgun (WGS) entry which is preliminary data.</text>
</comment>
<evidence type="ECO:0000313" key="4">
    <source>
        <dbReference type="EMBL" id="GIE24229.1"/>
    </source>
</evidence>
<gene>
    <name evidence="4" type="ORF">Ahu01nite_073310</name>
</gene>
<dbReference type="Pfam" id="PF13205">
    <property type="entry name" value="Big_5"/>
    <property type="match status" value="1"/>
</dbReference>
<feature type="signal peptide" evidence="2">
    <location>
        <begin position="1"/>
        <end position="27"/>
    </location>
</feature>
<keyword evidence="1 2" id="KW-0732">Signal</keyword>
<dbReference type="InterPro" id="IPR032812">
    <property type="entry name" value="SbsA_Ig"/>
</dbReference>
<reference evidence="4 5" key="1">
    <citation type="submission" date="2021-01" db="EMBL/GenBank/DDBJ databases">
        <title>Whole genome shotgun sequence of Actinoplanes humidus NBRC 14915.</title>
        <authorList>
            <person name="Komaki H."/>
            <person name="Tamura T."/>
        </authorList>
    </citation>
    <scope>NUCLEOTIDE SEQUENCE [LARGE SCALE GENOMIC DNA]</scope>
    <source>
        <strain evidence="4 5">NBRC 14915</strain>
    </source>
</reference>
<dbReference type="EMBL" id="BOMN01000106">
    <property type="protein sequence ID" value="GIE24229.1"/>
    <property type="molecule type" value="Genomic_DNA"/>
</dbReference>
<keyword evidence="5" id="KW-1185">Reference proteome</keyword>
<dbReference type="RefSeq" id="WP_239159422.1">
    <property type="nucleotide sequence ID" value="NZ_BAAATV010000012.1"/>
</dbReference>
<feature type="chain" id="PRO_5045983955" description="SbsA Ig-like domain-containing protein" evidence="2">
    <location>
        <begin position="28"/>
        <end position="881"/>
    </location>
</feature>
<sequence length="881" mass="90340">MRLRPALTVAALLVPLTVLNPATSAAAAEPAPLARVNFQPATSPVPTGYTADTGAAFTPARGSGWVVQGSQTPLDLSRNTRDRARTGIDARLNTLIHLQYGDIGGANGVFTAGAWEYVLPNGLYRVTVSVGDQPAYDSSHTVRVEGCPAVTGFAGTAATEFRTATVTVPVTDGRLTVDAIGGTNTKLNYLEISPAYALKVNFSDPAAAPPAGYVRDSGDAYADTRGYGWVADGTSTPLSLTANGRNRNPVAGQADIRLATLMHLQLPVNTPGSWEAAVPNGAYTVTVAVGDAGTAVDSSHWLNVEDQNAVAAFVPTSATRHATATRTVTVTDGRLTLSAAGGVNTKLNYVDIAAAASAPGVRTSTPANGAVGVPVNGSVVEDLVLPDGGVDAATLNASTVTLTRVSDGAAVAATVITSGGGDVVNLSPAAALAPLTAYRFSVTSGVRDVRGRAFQPHSIVFTTGSGDGPGGPAAFDKVVGVATGASFTTVVKGPDNYLYAGSLDGRIFRYPIAADGTLGTATVSTAVRDNATALGLPGAPARTVIGMAFDPAGDLWVTDNYEYVGPLNVPDFSGRIGRIHDGVYTPVVVGLPRSVKDHETNSLAFGPDGALYVSQGANNAMGGADATWGNRPERLLSAAVLRLDTSLLGTSPLDVSSTYDPYAAGAPLTLYATGVRNAYDLVWHRNGHLYAPTNGSAAGGNTPATPSPLPAACARRGYTAPVVPALTAVPTAETDYVFDVKPGRYYGHPNPARCEWVLAGGNPSTATDPFEVPAYPAGTQPDPNFDLAGTYDAGLHASANGALEYRGGALDGKLLVVRYSSGQDIETFDVAPSGILSNRTTGITGFTGFSQPLDVAQDPATGNLYVTELGASRITLLRPRS</sequence>
<dbReference type="SUPFAM" id="SSF50952">
    <property type="entry name" value="Soluble quinoprotein glucose dehydrogenase"/>
    <property type="match status" value="1"/>
</dbReference>
<organism evidence="4 5">
    <name type="scientific">Winogradskya humida</name>
    <dbReference type="NCBI Taxonomy" id="113566"/>
    <lineage>
        <taxon>Bacteria</taxon>
        <taxon>Bacillati</taxon>
        <taxon>Actinomycetota</taxon>
        <taxon>Actinomycetes</taxon>
        <taxon>Micromonosporales</taxon>
        <taxon>Micromonosporaceae</taxon>
        <taxon>Winogradskya</taxon>
    </lineage>
</organism>
<dbReference type="Gene3D" id="2.60.120.430">
    <property type="entry name" value="Galactose-binding lectin"/>
    <property type="match status" value="2"/>
</dbReference>